<dbReference type="PANTHER" id="PTHR45740:SF2">
    <property type="entry name" value="POLY [ADP-RIBOSE] POLYMERASE"/>
    <property type="match status" value="1"/>
</dbReference>
<accession>A0A812K1E6</accession>
<dbReference type="SUPFAM" id="SSF56399">
    <property type="entry name" value="ADP-ribosylation"/>
    <property type="match status" value="1"/>
</dbReference>
<evidence type="ECO:0000256" key="2">
    <source>
        <dbReference type="SAM" id="MobiDB-lite"/>
    </source>
</evidence>
<evidence type="ECO:0000259" key="3">
    <source>
        <dbReference type="PROSITE" id="PS51059"/>
    </source>
</evidence>
<protein>
    <recommendedName>
        <fullName evidence="1">Poly [ADP-ribose] polymerase</fullName>
        <shortName evidence="1">PARP</shortName>
        <ecNumber evidence="1">2.4.2.-</ecNumber>
    </recommendedName>
</protein>
<keyword evidence="5" id="KW-1185">Reference proteome</keyword>
<dbReference type="GO" id="GO:0003950">
    <property type="term" value="F:NAD+ poly-ADP-ribosyltransferase activity"/>
    <property type="evidence" value="ECO:0007669"/>
    <property type="project" value="UniProtKB-UniRule"/>
</dbReference>
<dbReference type="EMBL" id="CAJNDS010000523">
    <property type="protein sequence ID" value="CAE7214734.1"/>
    <property type="molecule type" value="Genomic_DNA"/>
</dbReference>
<gene>
    <name evidence="4" type="primary">Tnks</name>
    <name evidence="4" type="ORF">SNAT2548_LOCUS7477</name>
</gene>
<dbReference type="AlphaFoldDB" id="A0A812K1E6"/>
<name>A0A812K1E6_9DINO</name>
<reference evidence="4" key="1">
    <citation type="submission" date="2021-02" db="EMBL/GenBank/DDBJ databases">
        <authorList>
            <person name="Dougan E. K."/>
            <person name="Rhodes N."/>
            <person name="Thang M."/>
            <person name="Chan C."/>
        </authorList>
    </citation>
    <scope>NUCLEOTIDE SEQUENCE</scope>
</reference>
<evidence type="ECO:0000313" key="4">
    <source>
        <dbReference type="EMBL" id="CAE7214734.1"/>
    </source>
</evidence>
<keyword evidence="1" id="KW-0520">NAD</keyword>
<dbReference type="PANTHER" id="PTHR45740">
    <property type="entry name" value="POLY [ADP-RIBOSE] POLYMERASE"/>
    <property type="match status" value="1"/>
</dbReference>
<dbReference type="EC" id="2.4.2.-" evidence="1"/>
<comment type="caution">
    <text evidence="4">The sequence shown here is derived from an EMBL/GenBank/DDBJ whole genome shotgun (WGS) entry which is preliminary data.</text>
</comment>
<dbReference type="Pfam" id="PF00644">
    <property type="entry name" value="PARP"/>
    <property type="match status" value="1"/>
</dbReference>
<dbReference type="InterPro" id="IPR051712">
    <property type="entry name" value="ARTD-AVP"/>
</dbReference>
<dbReference type="OrthoDB" id="5153512at2759"/>
<feature type="domain" description="PARP catalytic" evidence="3">
    <location>
        <begin position="582"/>
        <end position="833"/>
    </location>
</feature>
<feature type="region of interest" description="Disordered" evidence="2">
    <location>
        <begin position="831"/>
        <end position="869"/>
    </location>
</feature>
<evidence type="ECO:0000256" key="1">
    <source>
        <dbReference type="RuleBase" id="RU362114"/>
    </source>
</evidence>
<dbReference type="Proteomes" id="UP000604046">
    <property type="component" value="Unassembled WGS sequence"/>
</dbReference>
<dbReference type="GO" id="GO:1990404">
    <property type="term" value="F:NAD+-protein mono-ADP-ribosyltransferase activity"/>
    <property type="evidence" value="ECO:0007669"/>
    <property type="project" value="TreeGrafter"/>
</dbReference>
<sequence>MYESQMKLLRQFDQSTKVPHLLIELRSLGYVEICGKNIGGIYEKLDHFFKTEFGASDTELVMRKVPPEGCCSPEGPACVMLPKEPCDDVCDKNYVCGQQRPDGSVHGSSIFKRRGTWGENNMGLLTMKVIGFMTNECGWGLHLTDGGNMGGRNQIRETQIKFRAPHPLNLMAPHLMIELRAVGYIEVNGQDSGGIHRKLKDFVRSKWDAHVDSDRDPDYCALKFSTFAFKQRGGQGENNMGKRTMELVDFMTRECHWTLLACTGGNAGVDGRHREQQLVFRHDEHVQRGEPHLMVELRDQGYVEINGTQAAPEAAALLHDFFKSQGCEEYKSGFWEGEAFCDVKYRTPRDWFYRDGTTNNLGRRTLEVASFLGQRGWMLQLCNGGHTAAANSPWNLKREQQIKFRRAQPGDDASAPLLMIELRAVPENAEGHFQGWIEMNGPNTHGVYEKVVRYMEQTMLCQPVGPQPYCDLLLKCGCFRMREANTSWWHQKREGRLIGESNFGRYTMRLCDYMVDHLGEWDLLVCNGNSVTSLCQSGLHNSDMRVNGREQQLVFRHRPGGRKVFMAADVAAAALGRAPCLPPHYWKDSTKDGAEAQQIIAVSDDEKRWIQQVLDGTYKKKVTRDRSGSAMADRFVVVSALRSEHPGLWDQYAQKRNEVARSMKGRGTVAVVDPKTMQACSALKERCQHPRLGNPGNEAYLLHGSNPTSAISILANSFKVDFAGAAVGTMFGPGIYLAESSSKSDEYARDENTGGAYDGLFAVLLCRVVLGSSYVVEDPGNYADKCSSGEFDSVVGDREKAVGTFREFVVFDAAAVYPEYVAFYRREHGDPATSAGEAPPPSCFAPPQHSMAATVEESDEPGMQHSYRHPKGVVRGPLGFTRWTGIAVSDAC</sequence>
<dbReference type="Gene3D" id="3.90.228.10">
    <property type="match status" value="1"/>
</dbReference>
<dbReference type="PROSITE" id="PS51059">
    <property type="entry name" value="PARP_CATALYTIC"/>
    <property type="match status" value="1"/>
</dbReference>
<organism evidence="4 5">
    <name type="scientific">Symbiodinium natans</name>
    <dbReference type="NCBI Taxonomy" id="878477"/>
    <lineage>
        <taxon>Eukaryota</taxon>
        <taxon>Sar</taxon>
        <taxon>Alveolata</taxon>
        <taxon>Dinophyceae</taxon>
        <taxon>Suessiales</taxon>
        <taxon>Symbiodiniaceae</taxon>
        <taxon>Symbiodinium</taxon>
    </lineage>
</organism>
<proteinExistence type="predicted"/>
<dbReference type="GO" id="GO:0005634">
    <property type="term" value="C:nucleus"/>
    <property type="evidence" value="ECO:0007669"/>
    <property type="project" value="TreeGrafter"/>
</dbReference>
<keyword evidence="1" id="KW-0328">Glycosyltransferase</keyword>
<dbReference type="InterPro" id="IPR012317">
    <property type="entry name" value="Poly(ADP-ribose)pol_cat_dom"/>
</dbReference>
<evidence type="ECO:0000313" key="5">
    <source>
        <dbReference type="Proteomes" id="UP000604046"/>
    </source>
</evidence>
<keyword evidence="1" id="KW-0808">Transferase</keyword>